<organism evidence="1 2">
    <name type="scientific">Comamonas thiooxydans</name>
    <dbReference type="NCBI Taxonomy" id="363952"/>
    <lineage>
        <taxon>Bacteria</taxon>
        <taxon>Pseudomonadati</taxon>
        <taxon>Pseudomonadota</taxon>
        <taxon>Betaproteobacteria</taxon>
        <taxon>Burkholderiales</taxon>
        <taxon>Comamonadaceae</taxon>
        <taxon>Comamonas</taxon>
    </lineage>
</organism>
<name>A0AA42PYQ2_9BURK</name>
<evidence type="ECO:0000313" key="2">
    <source>
        <dbReference type="Proteomes" id="UP001161065"/>
    </source>
</evidence>
<gene>
    <name evidence="1" type="ORF">N5D63_08020</name>
</gene>
<reference evidence="1" key="1">
    <citation type="submission" date="2022-09" db="EMBL/GenBank/DDBJ databases">
        <title>Intensive care unit water sources are persistently colonized with multi-drug resistant bacteria and are the site of extensive horizontal gene transfer of antibiotic resistance genes.</title>
        <authorList>
            <person name="Diorio-Toth L."/>
        </authorList>
    </citation>
    <scope>NUCLEOTIDE SEQUENCE</scope>
    <source>
        <strain evidence="1">GD03832</strain>
    </source>
</reference>
<protein>
    <submittedName>
        <fullName evidence="1">Uncharacterized protein</fullName>
    </submittedName>
</protein>
<dbReference type="RefSeq" id="WP_280007791.1">
    <property type="nucleotide sequence ID" value="NZ_JAOCEK010000004.1"/>
</dbReference>
<dbReference type="Proteomes" id="UP001161065">
    <property type="component" value="Unassembled WGS sequence"/>
</dbReference>
<sequence length="421" mass="44589">MSTIQSLPFARPARLLDFAGSGRAHPLLQISRASIGTCYGPDGLLRRVPANVPRIDYDPETGECLGYLIEESDTNLLLQSEDFTQAAWVKNRASIAAKATLGPDGVSMADAIVSDTQLAVEHYVAQANVVPSFAAGDKFFLSAFVKAGAKTKFALRFRRTLNPAIYITGFFDLITGATNVTGAGGGATLTMTRKVLPNGWHWCSIEYVAGATDGADSLSVYAYPVDAMNTANYDGTGQADIYLFGMQCTKRQYPSSYIPTTTAAATRAAELPYMSAASLGFNGSRGALIVESRFSQRYRASAPIFAGPSTTLQSANCVVAYGSSANGSELGLASAYIKKDDVTHLGAMFGAAPRGTWNKHGIAMDSGTFMAAFNGAVSAVTQGELPVINFFGLGYQFTGHIRRVAFYAVPLTAAELGRLTA</sequence>
<evidence type="ECO:0000313" key="1">
    <source>
        <dbReference type="EMBL" id="MDH1334087.1"/>
    </source>
</evidence>
<proteinExistence type="predicted"/>
<dbReference type="AlphaFoldDB" id="A0AA42PYQ2"/>
<comment type="caution">
    <text evidence="1">The sequence shown here is derived from an EMBL/GenBank/DDBJ whole genome shotgun (WGS) entry which is preliminary data.</text>
</comment>
<accession>A0AA42PYQ2</accession>
<dbReference type="EMBL" id="JAOCEK010000004">
    <property type="protein sequence ID" value="MDH1334087.1"/>
    <property type="molecule type" value="Genomic_DNA"/>
</dbReference>